<keyword evidence="12" id="KW-1133">Transmembrane helix</keyword>
<evidence type="ECO:0000256" key="8">
    <source>
        <dbReference type="ARBA" id="ARBA00023180"/>
    </source>
</evidence>
<keyword evidence="8" id="KW-0325">Glycoprotein</keyword>
<dbReference type="InterPro" id="IPR005198">
    <property type="entry name" value="Glyco_hydro_76"/>
</dbReference>
<name>A0A176ZWH1_9PEZI</name>
<dbReference type="GO" id="GO:0009272">
    <property type="term" value="P:fungal-type cell wall biogenesis"/>
    <property type="evidence" value="ECO:0007669"/>
    <property type="project" value="TreeGrafter"/>
</dbReference>
<evidence type="ECO:0000313" key="13">
    <source>
        <dbReference type="EMBL" id="OAF54315.2"/>
    </source>
</evidence>
<evidence type="ECO:0000256" key="4">
    <source>
        <dbReference type="ARBA" id="ARBA00012350"/>
    </source>
</evidence>
<dbReference type="PANTHER" id="PTHR12145:SF36">
    <property type="entry name" value="MANNAN ENDO-1,6-ALPHA-MANNOSIDASE DCW1"/>
    <property type="match status" value="1"/>
</dbReference>
<feature type="region of interest" description="Disordered" evidence="11">
    <location>
        <begin position="349"/>
        <end position="385"/>
    </location>
</feature>
<dbReference type="VEuPathDB" id="FungiDB:GMDG_08127"/>
<reference evidence="13" key="1">
    <citation type="submission" date="2016-03" db="EMBL/GenBank/DDBJ databases">
        <title>Updated assembly of Pseudogymnoascus destructans, the fungus causing white-nose syndrome of bats.</title>
        <authorList>
            <person name="Palmer J.M."/>
            <person name="Drees K.P."/>
            <person name="Foster J.T."/>
            <person name="Lindner D.L."/>
        </authorList>
    </citation>
    <scope>NUCLEOTIDE SEQUENCE [LARGE SCALE GENOMIC DNA]</scope>
    <source>
        <strain evidence="13">20631-21</strain>
    </source>
</reference>
<protein>
    <recommendedName>
        <fullName evidence="4 10">Mannan endo-1,6-alpha-mannosidase</fullName>
        <ecNumber evidence="4 10">3.2.1.101</ecNumber>
    </recommendedName>
</protein>
<dbReference type="GO" id="GO:0016052">
    <property type="term" value="P:carbohydrate catabolic process"/>
    <property type="evidence" value="ECO:0007669"/>
    <property type="project" value="InterPro"/>
</dbReference>
<dbReference type="PANTHER" id="PTHR12145">
    <property type="entry name" value="MANNAN ENDO-1,6-ALPHA-MANNOSIDASE DCW1"/>
    <property type="match status" value="1"/>
</dbReference>
<dbReference type="Proteomes" id="UP000077154">
    <property type="component" value="Unassembled WGS sequence"/>
</dbReference>
<accession>A0A176ZWH1</accession>
<dbReference type="RefSeq" id="XP_024319622.1">
    <property type="nucleotide sequence ID" value="XM_024472832.1"/>
</dbReference>
<evidence type="ECO:0000256" key="1">
    <source>
        <dbReference type="ARBA" id="ARBA00001452"/>
    </source>
</evidence>
<dbReference type="AlphaFoldDB" id="A0A176ZWH1"/>
<gene>
    <name evidence="13" type="primary">DCW1_4</name>
    <name evidence="13" type="ORF">VC83_09393</name>
</gene>
<keyword evidence="5" id="KW-0732">Signal</keyword>
<dbReference type="eggNOG" id="ENOG502QSWP">
    <property type="taxonomic scope" value="Eukaryota"/>
</dbReference>
<dbReference type="SUPFAM" id="SSF48208">
    <property type="entry name" value="Six-hairpin glycosidases"/>
    <property type="match status" value="1"/>
</dbReference>
<sequence>MLSHYHGNEPGQIPGNLPYPYYWWECGAMFGSLIDYWLYTGDSAHNDLVTQGMQFQVGPNNDFMPPNQTKTLGNDDQCFWALAAISAAESNFPNPPKDKPQWLALAQAVFNTQAQRWDKSTCGGGLKWQIYTFNNGYTYKNTISNGCYFNLGARLALYTRNDTYADWATTTWNWMSEIGLIDEEYAVFDGSDELKNCDSINRVQWSYNVGVLLNGAAAMYNYTGGTDTWRRHTSGLLKTTSSTFFRDKVMFEPACELDDTCNTDQLSFKAYLSRWMAATTKLAPFTYGTIKPLLRASAEAAMSHCNGGNNGRTCGLKWSNWGNWDGSDGIGQQMAALEVLQSNLIHATKGPVSEEDGGTSQGNPSAGGDGRGNKDVKAGPWSQPAGVGDRVGAGALTAVMAAGVVCGVWWILC</sequence>
<dbReference type="GeneID" id="36292424"/>
<dbReference type="Gene3D" id="1.50.10.20">
    <property type="match status" value="1"/>
</dbReference>
<dbReference type="Pfam" id="PF03663">
    <property type="entry name" value="Glyco_hydro_76"/>
    <property type="match status" value="1"/>
</dbReference>
<feature type="transmembrane region" description="Helical" evidence="12">
    <location>
        <begin position="391"/>
        <end position="412"/>
    </location>
</feature>
<dbReference type="InterPro" id="IPR008928">
    <property type="entry name" value="6-hairpin_glycosidase_sf"/>
</dbReference>
<evidence type="ECO:0000256" key="10">
    <source>
        <dbReference type="PIRNR" id="PIRNR016302"/>
    </source>
</evidence>
<dbReference type="EMBL" id="KV441430">
    <property type="protein sequence ID" value="OAF54315.2"/>
    <property type="molecule type" value="Genomic_DNA"/>
</dbReference>
<comment type="catalytic activity">
    <reaction evidence="1 10">
        <text>Random hydrolysis of (1-&gt;6)-alpha-D-mannosidic linkages in unbranched (1-&gt;6)-mannans.</text>
        <dbReference type="EC" id="3.2.1.101"/>
    </reaction>
</comment>
<comment type="subcellular location">
    <subcellularLocation>
        <location evidence="2">Endomembrane system</location>
    </subcellularLocation>
</comment>
<evidence type="ECO:0000256" key="11">
    <source>
        <dbReference type="SAM" id="MobiDB-lite"/>
    </source>
</evidence>
<evidence type="ECO:0000256" key="6">
    <source>
        <dbReference type="ARBA" id="ARBA00022801"/>
    </source>
</evidence>
<keyword evidence="7 12" id="KW-0472">Membrane</keyword>
<dbReference type="GO" id="GO:0012505">
    <property type="term" value="C:endomembrane system"/>
    <property type="evidence" value="ECO:0007669"/>
    <property type="project" value="UniProtKB-SubCell"/>
</dbReference>
<dbReference type="OrthoDB" id="4187847at2759"/>
<dbReference type="GO" id="GO:0008496">
    <property type="term" value="F:mannan endo-1,6-alpha-mannosidase activity"/>
    <property type="evidence" value="ECO:0007669"/>
    <property type="project" value="UniProtKB-UniRule"/>
</dbReference>
<evidence type="ECO:0000256" key="9">
    <source>
        <dbReference type="ARBA" id="ARBA00023295"/>
    </source>
</evidence>
<proteinExistence type="inferred from homology"/>
<keyword evidence="6 10" id="KW-0378">Hydrolase</keyword>
<dbReference type="PIRSF" id="PIRSF016302">
    <property type="entry name" value="Man_a_manosd"/>
    <property type="match status" value="1"/>
</dbReference>
<evidence type="ECO:0000256" key="2">
    <source>
        <dbReference type="ARBA" id="ARBA00004308"/>
    </source>
</evidence>
<evidence type="ECO:0000256" key="7">
    <source>
        <dbReference type="ARBA" id="ARBA00023136"/>
    </source>
</evidence>
<organism evidence="13">
    <name type="scientific">Pseudogymnoascus destructans</name>
    <dbReference type="NCBI Taxonomy" id="655981"/>
    <lineage>
        <taxon>Eukaryota</taxon>
        <taxon>Fungi</taxon>
        <taxon>Dikarya</taxon>
        <taxon>Ascomycota</taxon>
        <taxon>Pezizomycotina</taxon>
        <taxon>Leotiomycetes</taxon>
        <taxon>Thelebolales</taxon>
        <taxon>Thelebolaceae</taxon>
        <taxon>Pseudogymnoascus</taxon>
    </lineage>
</organism>
<keyword evidence="12" id="KW-0812">Transmembrane</keyword>
<comment type="similarity">
    <text evidence="3 10">Belongs to the glycosyl hydrolase 76 family.</text>
</comment>
<evidence type="ECO:0000256" key="5">
    <source>
        <dbReference type="ARBA" id="ARBA00022729"/>
    </source>
</evidence>
<evidence type="ECO:0000256" key="3">
    <source>
        <dbReference type="ARBA" id="ARBA00009699"/>
    </source>
</evidence>
<keyword evidence="9 10" id="KW-0326">Glycosidase</keyword>
<dbReference type="InterPro" id="IPR014480">
    <property type="entry name" value="Mannan-1_6-alpha_mannosidase"/>
</dbReference>
<dbReference type="EC" id="3.2.1.101" evidence="4 10"/>
<dbReference type="FunFam" id="1.50.10.20:FF:000006">
    <property type="entry name" value="Mannan endo-1,6-alpha-mannosidase"/>
    <property type="match status" value="1"/>
</dbReference>
<evidence type="ECO:0000256" key="12">
    <source>
        <dbReference type="SAM" id="Phobius"/>
    </source>
</evidence>